<dbReference type="SUPFAM" id="SSF53300">
    <property type="entry name" value="vWA-like"/>
    <property type="match status" value="1"/>
</dbReference>
<evidence type="ECO:0000259" key="1">
    <source>
        <dbReference type="PROSITE" id="PS50234"/>
    </source>
</evidence>
<dbReference type="PATRIC" id="fig|37636.3.peg.2335"/>
<dbReference type="PROSITE" id="PS50234">
    <property type="entry name" value="VWFA"/>
    <property type="match status" value="1"/>
</dbReference>
<comment type="caution">
    <text evidence="2">The sequence shown here is derived from an EMBL/GenBank/DDBJ whole genome shotgun (WGS) entry which is preliminary data.</text>
</comment>
<organism evidence="2 3">
    <name type="scientific">Thermus scotoductus</name>
    <dbReference type="NCBI Taxonomy" id="37636"/>
    <lineage>
        <taxon>Bacteria</taxon>
        <taxon>Thermotogati</taxon>
        <taxon>Deinococcota</taxon>
        <taxon>Deinococci</taxon>
        <taxon>Thermales</taxon>
        <taxon>Thermaceae</taxon>
        <taxon>Thermus</taxon>
    </lineage>
</organism>
<protein>
    <submittedName>
        <fullName evidence="2">Magnesium chelatase</fullName>
    </submittedName>
</protein>
<name>A0A0N0IR68_THESC</name>
<dbReference type="SMART" id="SM00327">
    <property type="entry name" value="VWA"/>
    <property type="match status" value="1"/>
</dbReference>
<evidence type="ECO:0000313" key="2">
    <source>
        <dbReference type="EMBL" id="KPD32418.1"/>
    </source>
</evidence>
<dbReference type="Proteomes" id="UP000053099">
    <property type="component" value="Unassembled WGS sequence"/>
</dbReference>
<dbReference type="Gene3D" id="3.40.50.410">
    <property type="entry name" value="von Willebrand factor, type A domain"/>
    <property type="match status" value="1"/>
</dbReference>
<dbReference type="InterPro" id="IPR002035">
    <property type="entry name" value="VWF_A"/>
</dbReference>
<sequence length="306" mass="32649">MAFKSPEGFLLGLLLLGAGGLLLWLLERAGRRRLLSALDPAFLPGPKPLPLPFLLAPLFLLLAAGRLEASLPWRENLTQALLVVDTSHSMAADDEAPTRLERAKALAQSFLRGLDPSVKVGLVSFGPQAVLVLSPTRDRQALLKALQGLKPGGATPLGQGLLQARRILRPKGPEGDLPQAKPPAAILLLSDGAANAGGDPLEAAKELSRAGLPVFVRPLGDPRGAVSRIGEGLYFVPTNPTSLLRLAQATGGQVLGEDFQPLYRALRPYRVWRTQTLDLTQALVVAGLLTFSFGAYLNLAREGRWP</sequence>
<dbReference type="CDD" id="cd00198">
    <property type="entry name" value="vWFA"/>
    <property type="match status" value="1"/>
</dbReference>
<accession>A0A0N0IR68</accession>
<proteinExistence type="predicted"/>
<dbReference type="EMBL" id="LJJR01000007">
    <property type="protein sequence ID" value="KPD32418.1"/>
    <property type="molecule type" value="Genomic_DNA"/>
</dbReference>
<dbReference type="PANTHER" id="PTHR37947">
    <property type="entry name" value="BLL2462 PROTEIN"/>
    <property type="match status" value="1"/>
</dbReference>
<feature type="domain" description="VWFA" evidence="1">
    <location>
        <begin position="79"/>
        <end position="266"/>
    </location>
</feature>
<dbReference type="InterPro" id="IPR036465">
    <property type="entry name" value="vWFA_dom_sf"/>
</dbReference>
<dbReference type="AlphaFoldDB" id="A0A0N0IR68"/>
<gene>
    <name evidence="2" type="ORF">AN926_03060</name>
</gene>
<reference evidence="2 3" key="1">
    <citation type="submission" date="2015-09" db="EMBL/GenBank/DDBJ databases">
        <title>Draft genome sequence of Thermus scotoductus strain K1 isolated from a geothermal spring in Nagorno-Karabakh, Armenia.</title>
        <authorList>
            <person name="Saghatelyan A."/>
            <person name="Poghosyan L."/>
            <person name="Panosyan H."/>
            <person name="Birkeland N.-K."/>
        </authorList>
    </citation>
    <scope>NUCLEOTIDE SEQUENCE [LARGE SCALE GENOMIC DNA]</scope>
    <source>
        <strain evidence="2 3">K1</strain>
    </source>
</reference>
<evidence type="ECO:0000313" key="3">
    <source>
        <dbReference type="Proteomes" id="UP000053099"/>
    </source>
</evidence>
<dbReference type="PANTHER" id="PTHR37947:SF1">
    <property type="entry name" value="BLL2462 PROTEIN"/>
    <property type="match status" value="1"/>
</dbReference>
<dbReference type="Pfam" id="PF13519">
    <property type="entry name" value="VWA_2"/>
    <property type="match status" value="1"/>
</dbReference>